<dbReference type="Proteomes" id="UP001556367">
    <property type="component" value="Unassembled WGS sequence"/>
</dbReference>
<dbReference type="EMBL" id="JASNQZ010000013">
    <property type="protein sequence ID" value="KAL0948688.1"/>
    <property type="molecule type" value="Genomic_DNA"/>
</dbReference>
<reference evidence="2" key="1">
    <citation type="submission" date="2024-06" db="EMBL/GenBank/DDBJ databases">
        <title>Multi-omics analyses provide insights into the biosynthesis of the anticancer antibiotic pleurotin in Hohenbuehelia grisea.</title>
        <authorList>
            <person name="Weaver J.A."/>
            <person name="Alberti F."/>
        </authorList>
    </citation>
    <scope>NUCLEOTIDE SEQUENCE [LARGE SCALE GENOMIC DNA]</scope>
    <source>
        <strain evidence="2">T-177</strain>
    </source>
</reference>
<comment type="caution">
    <text evidence="1">The sequence shown here is derived from an EMBL/GenBank/DDBJ whole genome shotgun (WGS) entry which is preliminary data.</text>
</comment>
<dbReference type="Pfam" id="PF18758">
    <property type="entry name" value="KDZ"/>
    <property type="match status" value="1"/>
</dbReference>
<dbReference type="InterPro" id="IPR040521">
    <property type="entry name" value="KDZ"/>
</dbReference>
<evidence type="ECO:0000313" key="2">
    <source>
        <dbReference type="Proteomes" id="UP001556367"/>
    </source>
</evidence>
<name>A0ABR3IZP2_9AGAR</name>
<organism evidence="1 2">
    <name type="scientific">Hohenbuehelia grisea</name>
    <dbReference type="NCBI Taxonomy" id="104357"/>
    <lineage>
        <taxon>Eukaryota</taxon>
        <taxon>Fungi</taxon>
        <taxon>Dikarya</taxon>
        <taxon>Basidiomycota</taxon>
        <taxon>Agaricomycotina</taxon>
        <taxon>Agaricomycetes</taxon>
        <taxon>Agaricomycetidae</taxon>
        <taxon>Agaricales</taxon>
        <taxon>Pleurotineae</taxon>
        <taxon>Pleurotaceae</taxon>
        <taxon>Hohenbuehelia</taxon>
    </lineage>
</organism>
<evidence type="ECO:0000313" key="1">
    <source>
        <dbReference type="EMBL" id="KAL0948688.1"/>
    </source>
</evidence>
<keyword evidence="2" id="KW-1185">Reference proteome</keyword>
<protein>
    <submittedName>
        <fullName evidence="1">Uncharacterized protein</fullName>
    </submittedName>
</protein>
<gene>
    <name evidence="1" type="ORF">HGRIS_010489</name>
</gene>
<accession>A0ABR3IZP2</accession>
<sequence>MEEHAKRAFRQRGASSAKRRVISLCATGSSSPQRTWFAAGEQAKYPIAVVEHLLDTLGADLGGGYDIGCKFSGTLARSNLGAACKGTQLPRR</sequence>
<proteinExistence type="predicted"/>